<protein>
    <submittedName>
        <fullName evidence="2">Uncharacterized protein</fullName>
    </submittedName>
</protein>
<keyword evidence="1" id="KW-1133">Transmembrane helix</keyword>
<keyword evidence="1" id="KW-0472">Membrane</keyword>
<dbReference type="AlphaFoldDB" id="A0A5A5T7W0"/>
<feature type="transmembrane region" description="Helical" evidence="1">
    <location>
        <begin position="7"/>
        <end position="26"/>
    </location>
</feature>
<comment type="caution">
    <text evidence="2">The sequence shown here is derived from an EMBL/GenBank/DDBJ whole genome shotgun (WGS) entry which is preliminary data.</text>
</comment>
<reference evidence="2 3" key="1">
    <citation type="submission" date="2019-01" db="EMBL/GenBank/DDBJ databases">
        <title>Draft genome sequence of Dictyobacter sp. Uno17.</title>
        <authorList>
            <person name="Wang C.M."/>
            <person name="Zheng Y."/>
            <person name="Sakai Y."/>
            <person name="Abe K."/>
            <person name="Yokota A."/>
            <person name="Yabe S."/>
        </authorList>
    </citation>
    <scope>NUCLEOTIDE SEQUENCE [LARGE SCALE GENOMIC DNA]</scope>
    <source>
        <strain evidence="2 3">Uno17</strain>
    </source>
</reference>
<name>A0A5A5T7W0_9CHLR</name>
<dbReference type="EMBL" id="BIXY01000010">
    <property type="protein sequence ID" value="GCF07482.1"/>
    <property type="molecule type" value="Genomic_DNA"/>
</dbReference>
<evidence type="ECO:0000313" key="3">
    <source>
        <dbReference type="Proteomes" id="UP000322530"/>
    </source>
</evidence>
<evidence type="ECO:0000256" key="1">
    <source>
        <dbReference type="SAM" id="Phobius"/>
    </source>
</evidence>
<keyword evidence="3" id="KW-1185">Reference proteome</keyword>
<gene>
    <name evidence="2" type="ORF">KDI_10460</name>
</gene>
<sequence>MVHIFMYLLYGTGFANLHMMITVSFYKRILNHAYVEFIPILSITAIFLLYPTVMDSRKYQ</sequence>
<keyword evidence="1" id="KW-0812">Transmembrane</keyword>
<proteinExistence type="predicted"/>
<feature type="transmembrane region" description="Helical" evidence="1">
    <location>
        <begin position="32"/>
        <end position="50"/>
    </location>
</feature>
<dbReference type="Proteomes" id="UP000322530">
    <property type="component" value="Unassembled WGS sequence"/>
</dbReference>
<organism evidence="2 3">
    <name type="scientific">Dictyobacter arantiisoli</name>
    <dbReference type="NCBI Taxonomy" id="2014874"/>
    <lineage>
        <taxon>Bacteria</taxon>
        <taxon>Bacillati</taxon>
        <taxon>Chloroflexota</taxon>
        <taxon>Ktedonobacteria</taxon>
        <taxon>Ktedonobacterales</taxon>
        <taxon>Dictyobacteraceae</taxon>
        <taxon>Dictyobacter</taxon>
    </lineage>
</organism>
<evidence type="ECO:0000313" key="2">
    <source>
        <dbReference type="EMBL" id="GCF07482.1"/>
    </source>
</evidence>
<accession>A0A5A5T7W0</accession>